<evidence type="ECO:0000256" key="2">
    <source>
        <dbReference type="ARBA" id="ARBA00023125"/>
    </source>
</evidence>
<accession>A0A1H6VU44</accession>
<dbReference type="PRINTS" id="PR00038">
    <property type="entry name" value="HTHLUXR"/>
</dbReference>
<evidence type="ECO:0000313" key="6">
    <source>
        <dbReference type="Proteomes" id="UP000199532"/>
    </source>
</evidence>
<dbReference type="PANTHER" id="PTHR44688:SF16">
    <property type="entry name" value="DNA-BINDING TRANSCRIPTIONAL ACTIVATOR DEVR_DOSR"/>
    <property type="match status" value="1"/>
</dbReference>
<sequence length="267" mass="31148">MKKEKNSWISYIGGLSQISKNYELSELENVIQILSPDPFSRSLLYHGVPVIYLMDYSTGRYVTMSKSSQITIGSKADYFIDGGINYTLEIYHKEDMRMFNERIFPDRLNFLEKVPFDQHPDYLFSYNYRLKRSNGGYVNLLQRNCIIKSDEKGKLILSLGMIVNIDHYKNENPVIHTIEKISKVGVQQSCELINKKLYYLHEEDQLFSNREKEVLLWMVEGLSSKQIADKMYLSEHTVINHRRNMMDKTGISNATALVGYALRMKII</sequence>
<keyword evidence="6" id="KW-1185">Reference proteome</keyword>
<dbReference type="Gene3D" id="1.10.10.10">
    <property type="entry name" value="Winged helix-like DNA-binding domain superfamily/Winged helix DNA-binding domain"/>
    <property type="match status" value="1"/>
</dbReference>
<dbReference type="CDD" id="cd06170">
    <property type="entry name" value="LuxR_C_like"/>
    <property type="match status" value="1"/>
</dbReference>
<keyword evidence="2" id="KW-0238">DNA-binding</keyword>
<evidence type="ECO:0000256" key="1">
    <source>
        <dbReference type="ARBA" id="ARBA00023015"/>
    </source>
</evidence>
<proteinExistence type="predicted"/>
<dbReference type="RefSeq" id="WP_090336415.1">
    <property type="nucleotide sequence ID" value="NZ_FNXY01000004.1"/>
</dbReference>
<dbReference type="Pfam" id="PF00196">
    <property type="entry name" value="GerE"/>
    <property type="match status" value="1"/>
</dbReference>
<name>A0A1H6VU44_9BACT</name>
<dbReference type="Gene3D" id="3.30.450.20">
    <property type="entry name" value="PAS domain"/>
    <property type="match status" value="1"/>
</dbReference>
<dbReference type="STRING" id="408657.SAMN04487995_3144"/>
<dbReference type="PROSITE" id="PS00622">
    <property type="entry name" value="HTH_LUXR_1"/>
    <property type="match status" value="1"/>
</dbReference>
<dbReference type="AlphaFoldDB" id="A0A1H6VU44"/>
<dbReference type="InterPro" id="IPR016032">
    <property type="entry name" value="Sig_transdc_resp-reg_C-effctor"/>
</dbReference>
<dbReference type="GO" id="GO:0003677">
    <property type="term" value="F:DNA binding"/>
    <property type="evidence" value="ECO:0007669"/>
    <property type="project" value="UniProtKB-KW"/>
</dbReference>
<dbReference type="GO" id="GO:0006355">
    <property type="term" value="P:regulation of DNA-templated transcription"/>
    <property type="evidence" value="ECO:0007669"/>
    <property type="project" value="InterPro"/>
</dbReference>
<keyword evidence="1" id="KW-0805">Transcription regulation</keyword>
<evidence type="ECO:0000313" key="5">
    <source>
        <dbReference type="EMBL" id="SEJ03535.1"/>
    </source>
</evidence>
<reference evidence="5 6" key="1">
    <citation type="submission" date="2016-10" db="EMBL/GenBank/DDBJ databases">
        <authorList>
            <person name="de Groot N.N."/>
        </authorList>
    </citation>
    <scope>NUCLEOTIDE SEQUENCE [LARGE SCALE GENOMIC DNA]</scope>
    <source>
        <strain evidence="5 6">DSM 19938</strain>
    </source>
</reference>
<dbReference type="InterPro" id="IPR036388">
    <property type="entry name" value="WH-like_DNA-bd_sf"/>
</dbReference>
<gene>
    <name evidence="5" type="ORF">SAMN04487995_3144</name>
</gene>
<keyword evidence="3" id="KW-0804">Transcription</keyword>
<protein>
    <submittedName>
        <fullName evidence="5">Regulatory protein, luxR family</fullName>
    </submittedName>
</protein>
<feature type="domain" description="HTH luxR-type" evidence="4">
    <location>
        <begin position="200"/>
        <end position="265"/>
    </location>
</feature>
<dbReference type="InterPro" id="IPR000792">
    <property type="entry name" value="Tscrpt_reg_LuxR_C"/>
</dbReference>
<evidence type="ECO:0000259" key="4">
    <source>
        <dbReference type="PROSITE" id="PS50043"/>
    </source>
</evidence>
<dbReference type="OrthoDB" id="1727128at2"/>
<dbReference type="EMBL" id="FNXY01000004">
    <property type="protein sequence ID" value="SEJ03535.1"/>
    <property type="molecule type" value="Genomic_DNA"/>
</dbReference>
<dbReference type="PROSITE" id="PS50043">
    <property type="entry name" value="HTH_LUXR_2"/>
    <property type="match status" value="1"/>
</dbReference>
<dbReference type="SMART" id="SM00421">
    <property type="entry name" value="HTH_LUXR"/>
    <property type="match status" value="1"/>
</dbReference>
<dbReference type="SUPFAM" id="SSF46894">
    <property type="entry name" value="C-terminal effector domain of the bipartite response regulators"/>
    <property type="match status" value="1"/>
</dbReference>
<dbReference type="PANTHER" id="PTHR44688">
    <property type="entry name" value="DNA-BINDING TRANSCRIPTIONAL ACTIVATOR DEVR_DOSR"/>
    <property type="match status" value="1"/>
</dbReference>
<evidence type="ECO:0000256" key="3">
    <source>
        <dbReference type="ARBA" id="ARBA00023163"/>
    </source>
</evidence>
<organism evidence="5 6">
    <name type="scientific">Dyadobacter koreensis</name>
    <dbReference type="NCBI Taxonomy" id="408657"/>
    <lineage>
        <taxon>Bacteria</taxon>
        <taxon>Pseudomonadati</taxon>
        <taxon>Bacteroidota</taxon>
        <taxon>Cytophagia</taxon>
        <taxon>Cytophagales</taxon>
        <taxon>Spirosomataceae</taxon>
        <taxon>Dyadobacter</taxon>
    </lineage>
</organism>
<dbReference type="Proteomes" id="UP000199532">
    <property type="component" value="Unassembled WGS sequence"/>
</dbReference>